<gene>
    <name evidence="1" type="ORF">OJAV_G00225140</name>
</gene>
<evidence type="ECO:0000313" key="1">
    <source>
        <dbReference type="EMBL" id="RVE56813.1"/>
    </source>
</evidence>
<organism evidence="1 2">
    <name type="scientific">Oryzias javanicus</name>
    <name type="common">Javanese ricefish</name>
    <name type="synonym">Aplocheilus javanicus</name>
    <dbReference type="NCBI Taxonomy" id="123683"/>
    <lineage>
        <taxon>Eukaryota</taxon>
        <taxon>Metazoa</taxon>
        <taxon>Chordata</taxon>
        <taxon>Craniata</taxon>
        <taxon>Vertebrata</taxon>
        <taxon>Euteleostomi</taxon>
        <taxon>Actinopterygii</taxon>
        <taxon>Neopterygii</taxon>
        <taxon>Teleostei</taxon>
        <taxon>Neoteleostei</taxon>
        <taxon>Acanthomorphata</taxon>
        <taxon>Ovalentaria</taxon>
        <taxon>Atherinomorphae</taxon>
        <taxon>Beloniformes</taxon>
        <taxon>Adrianichthyidae</taxon>
        <taxon>Oryziinae</taxon>
        <taxon>Oryzias</taxon>
    </lineage>
</organism>
<dbReference type="AlphaFoldDB" id="A0A437C234"/>
<reference evidence="1 2" key="1">
    <citation type="submission" date="2018-11" db="EMBL/GenBank/DDBJ databases">
        <authorList>
            <person name="Lopez-Roques C."/>
            <person name="Donnadieu C."/>
            <person name="Bouchez O."/>
            <person name="Klopp C."/>
            <person name="Cabau C."/>
            <person name="Zahm M."/>
        </authorList>
    </citation>
    <scope>NUCLEOTIDE SEQUENCE [LARGE SCALE GENOMIC DNA]</scope>
    <source>
        <strain evidence="1">RS831</strain>
        <tissue evidence="1">Whole body</tissue>
    </source>
</reference>
<proteinExistence type="predicted"/>
<reference evidence="1 2" key="2">
    <citation type="submission" date="2019-01" db="EMBL/GenBank/DDBJ databases">
        <title>A chromosome length genome reference of the Java medaka (oryzias javanicus).</title>
        <authorList>
            <person name="Herpin A."/>
            <person name="Takehana Y."/>
            <person name="Naruse K."/>
            <person name="Ansai S."/>
            <person name="Kawaguchi M."/>
        </authorList>
    </citation>
    <scope>NUCLEOTIDE SEQUENCE [LARGE SCALE GENOMIC DNA]</scope>
    <source>
        <strain evidence="1">RS831</strain>
        <tissue evidence="1">Whole body</tissue>
    </source>
</reference>
<dbReference type="Proteomes" id="UP000283210">
    <property type="component" value="Chromosome 23"/>
</dbReference>
<keyword evidence="2" id="KW-1185">Reference proteome</keyword>
<sequence length="104" mass="11918">MFLRRRALTGPVLLLVFLCLCYLSRNRSKSQSGSQRQSAESLLETRRLISALESAHEDAQRPPPYGRAVVLMGRLLVSDPEVQRYQQVLQQMDFQVAEPVFQLQ</sequence>
<evidence type="ECO:0000313" key="2">
    <source>
        <dbReference type="Proteomes" id="UP000283210"/>
    </source>
</evidence>
<dbReference type="EMBL" id="CM012459">
    <property type="protein sequence ID" value="RVE56813.1"/>
    <property type="molecule type" value="Genomic_DNA"/>
</dbReference>
<name>A0A437C234_ORYJA</name>
<protein>
    <submittedName>
        <fullName evidence="1">Uncharacterized protein</fullName>
    </submittedName>
</protein>
<accession>A0A437C234</accession>
<dbReference type="OrthoDB" id="1932925at2759"/>